<evidence type="ECO:0000256" key="8">
    <source>
        <dbReference type="ARBA" id="ARBA00022840"/>
    </source>
</evidence>
<dbReference type="PROSITE" id="PS51192">
    <property type="entry name" value="HELICASE_ATP_BIND_1"/>
    <property type="match status" value="1"/>
</dbReference>
<keyword evidence="6" id="KW-0378">Hydrolase</keyword>
<comment type="similarity">
    <text evidence="1">In the N-terminal section; belongs to the CRISPR-associated nuclease Cas3-HD family.</text>
</comment>
<dbReference type="GO" id="GO:0003676">
    <property type="term" value="F:nucleic acid binding"/>
    <property type="evidence" value="ECO:0007669"/>
    <property type="project" value="InterPro"/>
</dbReference>
<dbReference type="InterPro" id="IPR038257">
    <property type="entry name" value="CRISPR-assoc_Cas3_HD_sf"/>
</dbReference>
<protein>
    <submittedName>
        <fullName evidence="12">CRISPR-associated helicase/endonuclease Cas3</fullName>
    </submittedName>
</protein>
<evidence type="ECO:0000256" key="7">
    <source>
        <dbReference type="ARBA" id="ARBA00022806"/>
    </source>
</evidence>
<dbReference type="GO" id="GO:0016787">
    <property type="term" value="F:hydrolase activity"/>
    <property type="evidence" value="ECO:0007669"/>
    <property type="project" value="UniProtKB-KW"/>
</dbReference>
<organism evidence="12">
    <name type="scientific">Gordonia amarae</name>
    <dbReference type="NCBI Taxonomy" id="36821"/>
    <lineage>
        <taxon>Bacteria</taxon>
        <taxon>Bacillati</taxon>
        <taxon>Actinomycetota</taxon>
        <taxon>Actinomycetes</taxon>
        <taxon>Mycobacteriales</taxon>
        <taxon>Gordoniaceae</taxon>
        <taxon>Gordonia</taxon>
    </lineage>
</organism>
<keyword evidence="9" id="KW-0051">Antiviral defense</keyword>
<dbReference type="Pfam" id="PF22590">
    <property type="entry name" value="Cas3-like_C_2"/>
    <property type="match status" value="1"/>
</dbReference>
<evidence type="ECO:0000256" key="5">
    <source>
        <dbReference type="ARBA" id="ARBA00022741"/>
    </source>
</evidence>
<sequence>MAQHSSYGDLFRAAMNGQDPYPYQCDVASGTHLPALIDVPPGLGKTAAVVVGWLWFRLFHPSAEVRESTPRRLVITLPMRTLTRQTYTVVRDILDELQLDVGLGLLTGESGDRKTRPWRLEPHRNVILIGITDIVTSSAMSRSYGSSRSCFPIDAGLIWNDSHIVLDEVQLIPNATATLRQISAFQTQHGASRFGLTCMSATVTRALLSTVDNPFPSADETVRIAEGDQPESLLRRLHSARTIIRLDADTKNAKDFAAEILRLHRPGTLTLVVINTVDRATEIYVKATTLAPTTGPAITLLHSRFRPYERDSYIDRIGTEPHDDILIATQVVEAGIDLDAATLITEAAPWSSLVQRSGRCNRAGWRTDATVYWVVPPSAAPYEDDDVDATVAALTAVDGESVTNAELLAIPANEAIPLVPVLRESDFEALFDTAPDLSGNDFDVSPYIRDSDDMDAQLTWVDLESAPPTPDTKIPDPQFRCRVPLKKVLDVATRATKRKTIWSYAHSERKWVQISKIRPPRPGEILLVDKSAGLYDPHKGFDPKSDKPVTIPEPDDASSREYRLIDSAVTSDSSDADGGSIDHSQWLSLDQHLTETQAQARVLVENLPLESALRDDVVLSAYLHDLGKAHSTWQNALQATGEPPDRNIAWAKSPGTSRLVYEGDITSFRHELASVAILDAEMSHLLDKAHDRDLVRYLIAAHHGKIRMKVRDLDGAATGTVFGIAEGSADVFPVLDEPAQQVSLTTDQFRTVNPGGQGWVEMTADLIERYGLCRLSYLEMLVRVADWRASSRRFQIPEGAAQ</sequence>
<dbReference type="Pfam" id="PF00270">
    <property type="entry name" value="DEAD"/>
    <property type="match status" value="1"/>
</dbReference>
<dbReference type="PANTHER" id="PTHR47959:SF16">
    <property type="entry name" value="CRISPR-ASSOCIATED NUCLEASE_HELICASE CAS3-RELATED"/>
    <property type="match status" value="1"/>
</dbReference>
<dbReference type="InterPro" id="IPR027417">
    <property type="entry name" value="P-loop_NTPase"/>
</dbReference>
<evidence type="ECO:0000256" key="10">
    <source>
        <dbReference type="ARBA" id="ARBA00038437"/>
    </source>
</evidence>
<dbReference type="NCBIfam" id="TIGR01596">
    <property type="entry name" value="cas3_HD"/>
    <property type="match status" value="1"/>
</dbReference>
<keyword evidence="7" id="KW-0347">Helicase</keyword>
<dbReference type="Pfam" id="PF18019">
    <property type="entry name" value="Cas3_HD"/>
    <property type="match status" value="1"/>
</dbReference>
<dbReference type="SUPFAM" id="SSF109604">
    <property type="entry name" value="HD-domain/PDEase-like"/>
    <property type="match status" value="1"/>
</dbReference>
<keyword evidence="3" id="KW-0540">Nuclease</keyword>
<dbReference type="GO" id="GO:0003724">
    <property type="term" value="F:RNA helicase activity"/>
    <property type="evidence" value="ECO:0007669"/>
    <property type="project" value="TreeGrafter"/>
</dbReference>
<dbReference type="RefSeq" id="WP_005185545.1">
    <property type="nucleotide sequence ID" value="NZ_CP045804.1"/>
</dbReference>
<dbReference type="InterPro" id="IPR050079">
    <property type="entry name" value="DEAD_box_RNA_helicase"/>
</dbReference>
<feature type="compositionally biased region" description="Basic and acidic residues" evidence="11">
    <location>
        <begin position="537"/>
        <end position="547"/>
    </location>
</feature>
<evidence type="ECO:0000256" key="1">
    <source>
        <dbReference type="ARBA" id="ARBA00006847"/>
    </source>
</evidence>
<dbReference type="PROSITE" id="PS51194">
    <property type="entry name" value="HELICASE_CTER"/>
    <property type="match status" value="1"/>
</dbReference>
<dbReference type="SMART" id="SM00487">
    <property type="entry name" value="DEXDc"/>
    <property type="match status" value="1"/>
</dbReference>
<evidence type="ECO:0000313" key="12">
    <source>
        <dbReference type="EMBL" id="QHN40754.1"/>
    </source>
</evidence>
<dbReference type="EMBL" id="CP045810">
    <property type="protein sequence ID" value="QHN40754.1"/>
    <property type="molecule type" value="Genomic_DNA"/>
</dbReference>
<gene>
    <name evidence="12" type="ORF">GII30_17800</name>
</gene>
<dbReference type="InterPro" id="IPR006483">
    <property type="entry name" value="CRISPR-assoc_Cas3_HD"/>
</dbReference>
<name>A0A857L0Q1_9ACTN</name>
<evidence type="ECO:0000256" key="11">
    <source>
        <dbReference type="SAM" id="MobiDB-lite"/>
    </source>
</evidence>
<dbReference type="GO" id="GO:0004518">
    <property type="term" value="F:nuclease activity"/>
    <property type="evidence" value="ECO:0007669"/>
    <property type="project" value="UniProtKB-KW"/>
</dbReference>
<dbReference type="InterPro" id="IPR014001">
    <property type="entry name" value="Helicase_ATP-bd"/>
</dbReference>
<keyword evidence="8" id="KW-0067">ATP-binding</keyword>
<accession>A0A857L0Q1</accession>
<dbReference type="Gene3D" id="3.40.50.300">
    <property type="entry name" value="P-loop containing nucleotide triphosphate hydrolases"/>
    <property type="match status" value="2"/>
</dbReference>
<dbReference type="InterPro" id="IPR054712">
    <property type="entry name" value="Cas3-like_dom"/>
</dbReference>
<dbReference type="PROSITE" id="PS51643">
    <property type="entry name" value="HD_CAS3"/>
    <property type="match status" value="1"/>
</dbReference>
<comment type="similarity">
    <text evidence="10">Belongs to the DEAD box helicase family.</text>
</comment>
<proteinExistence type="inferred from homology"/>
<feature type="region of interest" description="Disordered" evidence="11">
    <location>
        <begin position="537"/>
        <end position="558"/>
    </location>
</feature>
<dbReference type="SMART" id="SM00490">
    <property type="entry name" value="HELICc"/>
    <property type="match status" value="1"/>
</dbReference>
<dbReference type="SUPFAM" id="SSF52540">
    <property type="entry name" value="P-loop containing nucleoside triphosphate hydrolases"/>
    <property type="match status" value="1"/>
</dbReference>
<evidence type="ECO:0000256" key="4">
    <source>
        <dbReference type="ARBA" id="ARBA00022723"/>
    </source>
</evidence>
<dbReference type="GO" id="GO:0005524">
    <property type="term" value="F:ATP binding"/>
    <property type="evidence" value="ECO:0007669"/>
    <property type="project" value="UniProtKB-KW"/>
</dbReference>
<evidence type="ECO:0000256" key="3">
    <source>
        <dbReference type="ARBA" id="ARBA00022722"/>
    </source>
</evidence>
<dbReference type="GO" id="GO:0046872">
    <property type="term" value="F:metal ion binding"/>
    <property type="evidence" value="ECO:0007669"/>
    <property type="project" value="UniProtKB-KW"/>
</dbReference>
<dbReference type="PANTHER" id="PTHR47959">
    <property type="entry name" value="ATP-DEPENDENT RNA HELICASE RHLE-RELATED"/>
    <property type="match status" value="1"/>
</dbReference>
<dbReference type="InterPro" id="IPR001650">
    <property type="entry name" value="Helicase_C-like"/>
</dbReference>
<dbReference type="NCBIfam" id="TIGR01587">
    <property type="entry name" value="cas3_core"/>
    <property type="match status" value="1"/>
</dbReference>
<reference evidence="12" key="1">
    <citation type="journal article" date="2021" name="Nat. Microbiol.">
        <title>Cocultivation of an ultrasmall environmental parasitic bacterium with lytic ability against bacteria associated with wastewater foams.</title>
        <authorList>
            <person name="Batinovic S."/>
            <person name="Rose J.J.A."/>
            <person name="Ratcliffe J."/>
            <person name="Seviour R.J."/>
            <person name="Petrovski S."/>
        </authorList>
    </citation>
    <scope>NUCLEOTIDE SEQUENCE</scope>
    <source>
        <strain evidence="12">CON44</strain>
    </source>
</reference>
<dbReference type="Gene3D" id="1.10.3210.30">
    <property type="match status" value="1"/>
</dbReference>
<dbReference type="AlphaFoldDB" id="A0A857L0Q1"/>
<comment type="similarity">
    <text evidence="2">In the central section; belongs to the CRISPR-associated helicase Cas3 family.</text>
</comment>
<evidence type="ECO:0000256" key="2">
    <source>
        <dbReference type="ARBA" id="ARBA00009046"/>
    </source>
</evidence>
<dbReference type="InterPro" id="IPR006474">
    <property type="entry name" value="Helicase_Cas3_CRISPR-ass_core"/>
</dbReference>
<evidence type="ECO:0000256" key="6">
    <source>
        <dbReference type="ARBA" id="ARBA00022801"/>
    </source>
</evidence>
<evidence type="ECO:0000256" key="9">
    <source>
        <dbReference type="ARBA" id="ARBA00023118"/>
    </source>
</evidence>
<dbReference type="GO" id="GO:0051607">
    <property type="term" value="P:defense response to virus"/>
    <property type="evidence" value="ECO:0007669"/>
    <property type="project" value="UniProtKB-KW"/>
</dbReference>
<dbReference type="InterPro" id="IPR011545">
    <property type="entry name" value="DEAD/DEAH_box_helicase_dom"/>
</dbReference>
<keyword evidence="4" id="KW-0479">Metal-binding</keyword>
<dbReference type="GO" id="GO:0005829">
    <property type="term" value="C:cytosol"/>
    <property type="evidence" value="ECO:0007669"/>
    <property type="project" value="TreeGrafter"/>
</dbReference>
<keyword evidence="5" id="KW-0547">Nucleotide-binding</keyword>